<dbReference type="Proteomes" id="UP000053237">
    <property type="component" value="Unassembled WGS sequence"/>
</dbReference>
<dbReference type="PROSITE" id="PS51635">
    <property type="entry name" value="PNPLA"/>
    <property type="match status" value="1"/>
</dbReference>
<dbReference type="AlphaFoldDB" id="A0A024GU62"/>
<evidence type="ECO:0000313" key="6">
    <source>
        <dbReference type="Proteomes" id="UP000053237"/>
    </source>
</evidence>
<dbReference type="SUPFAM" id="SSF52151">
    <property type="entry name" value="FabD/lysophospholipase-like"/>
    <property type="match status" value="1"/>
</dbReference>
<evidence type="ECO:0000313" key="4">
    <source>
        <dbReference type="EMBL" id="CCI50450.1"/>
    </source>
</evidence>
<feature type="active site" description="Proton acceptor" evidence="2">
    <location>
        <position position="183"/>
    </location>
</feature>
<dbReference type="GO" id="GO:0019433">
    <property type="term" value="P:triglyceride catabolic process"/>
    <property type="evidence" value="ECO:0007669"/>
    <property type="project" value="TreeGrafter"/>
</dbReference>
<dbReference type="InterPro" id="IPR016035">
    <property type="entry name" value="Acyl_Trfase/lysoPLipase"/>
</dbReference>
<evidence type="ECO:0000256" key="1">
    <source>
        <dbReference type="ARBA" id="ARBA00023098"/>
    </source>
</evidence>
<dbReference type="EMBL" id="CAIX01000514">
    <property type="protein sequence ID" value="CCI50459.1"/>
    <property type="molecule type" value="Genomic_DNA"/>
</dbReference>
<dbReference type="GO" id="GO:0055088">
    <property type="term" value="P:lipid homeostasis"/>
    <property type="evidence" value="ECO:0007669"/>
    <property type="project" value="TreeGrafter"/>
</dbReference>
<dbReference type="InterPro" id="IPR033562">
    <property type="entry name" value="PLPL"/>
</dbReference>
<dbReference type="InParanoid" id="A0A024GU62"/>
<evidence type="ECO:0000256" key="2">
    <source>
        <dbReference type="PROSITE-ProRule" id="PRU01161"/>
    </source>
</evidence>
<gene>
    <name evidence="4" type="ORF">BN9_122240</name>
    <name evidence="5" type="ORF">BN9_122430</name>
</gene>
<dbReference type="InterPro" id="IPR002641">
    <property type="entry name" value="PNPLA_dom"/>
</dbReference>
<proteinExistence type="predicted"/>
<dbReference type="GO" id="GO:0005811">
    <property type="term" value="C:lipid droplet"/>
    <property type="evidence" value="ECO:0007669"/>
    <property type="project" value="TreeGrafter"/>
</dbReference>
<dbReference type="Pfam" id="PF01734">
    <property type="entry name" value="Patatin"/>
    <property type="match status" value="1"/>
</dbReference>
<keyword evidence="1 2" id="KW-0443">Lipid metabolism</keyword>
<dbReference type="EMBL" id="CAIX01000509">
    <property type="protein sequence ID" value="CCI50450.1"/>
    <property type="molecule type" value="Genomic_DNA"/>
</dbReference>
<dbReference type="OrthoDB" id="197155at2759"/>
<accession>A0A024GU62</accession>
<keyword evidence="6" id="KW-1185">Reference proteome</keyword>
<comment type="caution">
    <text evidence="2">Lacks conserved residue(s) required for the propagation of feature annotation.</text>
</comment>
<dbReference type="GO" id="GO:0004806">
    <property type="term" value="F:triacylglycerol lipase activity"/>
    <property type="evidence" value="ECO:0007669"/>
    <property type="project" value="TreeGrafter"/>
</dbReference>
<name>A0A024GU62_9STRA</name>
<feature type="short sequence motif" description="DGA/G" evidence="2">
    <location>
        <begin position="183"/>
        <end position="185"/>
    </location>
</feature>
<protein>
    <recommendedName>
        <fullName evidence="3">PNPLA domain-containing protein</fullName>
    </recommendedName>
</protein>
<reference evidence="5 6" key="1">
    <citation type="submission" date="2012-05" db="EMBL/GenBank/DDBJ databases">
        <title>Recombination and specialization in a pathogen metapopulation.</title>
        <authorList>
            <person name="Gardiner A."/>
            <person name="Kemen E."/>
            <person name="Schultz-Larsen T."/>
            <person name="MacLean D."/>
            <person name="Van Oosterhout C."/>
            <person name="Jones J.D.G."/>
        </authorList>
    </citation>
    <scope>NUCLEOTIDE SEQUENCE [LARGE SCALE GENOMIC DNA]</scope>
    <source>
        <strain evidence="5 6">Ac Nc2</strain>
    </source>
</reference>
<feature type="active site" description="Nucleophile" evidence="2">
    <location>
        <position position="66"/>
    </location>
</feature>
<keyword evidence="2" id="KW-0442">Lipid degradation</keyword>
<organism evidence="5 6">
    <name type="scientific">Albugo candida</name>
    <dbReference type="NCBI Taxonomy" id="65357"/>
    <lineage>
        <taxon>Eukaryota</taxon>
        <taxon>Sar</taxon>
        <taxon>Stramenopiles</taxon>
        <taxon>Oomycota</taxon>
        <taxon>Peronosporomycetes</taxon>
        <taxon>Albuginales</taxon>
        <taxon>Albuginaceae</taxon>
        <taxon>Albugo</taxon>
    </lineage>
</organism>
<dbReference type="PANTHER" id="PTHR12406">
    <property type="entry name" value="CALCIUM-INDEPENDENT PHOSPHOLIPASE A2 IPLA2 -RELATED"/>
    <property type="match status" value="1"/>
</dbReference>
<dbReference type="Gene3D" id="3.40.1090.10">
    <property type="entry name" value="Cytosolic phospholipase A2 catalytic domain"/>
    <property type="match status" value="1"/>
</dbReference>
<feature type="domain" description="PNPLA" evidence="3">
    <location>
        <begin position="31"/>
        <end position="196"/>
    </location>
</feature>
<comment type="caution">
    <text evidence="5">The sequence shown here is derived from an EMBL/GenBank/DDBJ whole genome shotgun (WGS) entry which is preliminary data.</text>
</comment>
<dbReference type="GO" id="GO:0016020">
    <property type="term" value="C:membrane"/>
    <property type="evidence" value="ECO:0007669"/>
    <property type="project" value="TreeGrafter"/>
</dbReference>
<feature type="short sequence motif" description="GXSXG" evidence="2">
    <location>
        <begin position="64"/>
        <end position="68"/>
    </location>
</feature>
<dbReference type="PANTHER" id="PTHR12406:SF7">
    <property type="entry name" value="PATATIN-LIKE PHOSPHOLIPASE DOMAIN-CONTAINING PROTEIN 4"/>
    <property type="match status" value="1"/>
</dbReference>
<dbReference type="GO" id="GO:0005737">
    <property type="term" value="C:cytoplasm"/>
    <property type="evidence" value="ECO:0007669"/>
    <property type="project" value="TreeGrafter"/>
</dbReference>
<keyword evidence="2" id="KW-0378">Hydrolase</keyword>
<sequence length="272" mass="30738">MRIGKRFASVRGVRWIRKSSTDVSSNSDLNFAFSGAGFLISYHLGVAVYLQERGLLTSKSKVSGASGGAITALAIAADQDLVAVQNDVKTMAGLCRNEGTWGRLEPRLRHLFKERFYDSVDIDKLSERLTIVTQQIWPKWELLYADKFDSVDDLYGAIVASCHVPFYLTKQFWTPFRGHFYIDGGLYNIVPEMTGYTKVCVFHAHLLRRLDYNISPSIDPDFPFTIWELARFALFPPEAFVLDQIFELGKKSAALWAENEGKGIDVVKDNHL</sequence>
<dbReference type="STRING" id="65357.A0A024GU62"/>
<evidence type="ECO:0000259" key="3">
    <source>
        <dbReference type="PROSITE" id="PS51635"/>
    </source>
</evidence>
<evidence type="ECO:0000313" key="5">
    <source>
        <dbReference type="EMBL" id="CCI50459.1"/>
    </source>
</evidence>